<organism evidence="2">
    <name type="scientific">Caldithrix abyssi</name>
    <dbReference type="NCBI Taxonomy" id="187145"/>
    <lineage>
        <taxon>Bacteria</taxon>
        <taxon>Pseudomonadati</taxon>
        <taxon>Calditrichota</taxon>
        <taxon>Calditrichia</taxon>
        <taxon>Calditrichales</taxon>
        <taxon>Calditrichaceae</taxon>
        <taxon>Caldithrix</taxon>
    </lineage>
</organism>
<evidence type="ECO:0000313" key="2">
    <source>
        <dbReference type="EMBL" id="HHJ52290.1"/>
    </source>
</evidence>
<proteinExistence type="predicted"/>
<reference evidence="2" key="1">
    <citation type="journal article" date="2020" name="mSystems">
        <title>Genome- and Community-Level Interaction Insights into Carbon Utilization and Element Cycling Functions of Hydrothermarchaeota in Hydrothermal Sediment.</title>
        <authorList>
            <person name="Zhou Z."/>
            <person name="Liu Y."/>
            <person name="Xu W."/>
            <person name="Pan J."/>
            <person name="Luo Z.H."/>
            <person name="Li M."/>
        </authorList>
    </citation>
    <scope>NUCLEOTIDE SEQUENCE [LARGE SCALE GENOMIC DNA]</scope>
    <source>
        <strain evidence="2">HyVt-527</strain>
    </source>
</reference>
<dbReference type="EMBL" id="DROD01000252">
    <property type="protein sequence ID" value="HHJ52290.1"/>
    <property type="molecule type" value="Genomic_DNA"/>
</dbReference>
<feature type="non-terminal residue" evidence="2">
    <location>
        <position position="574"/>
    </location>
</feature>
<comment type="caution">
    <text evidence="2">The sequence shown here is derived from an EMBL/GenBank/DDBJ whole genome shotgun (WGS) entry which is preliminary data.</text>
</comment>
<protein>
    <recommendedName>
        <fullName evidence="1">Golvesin/Xly CBD-like domain-containing protein</fullName>
    </recommendedName>
</protein>
<dbReference type="Proteomes" id="UP000886124">
    <property type="component" value="Unassembled WGS sequence"/>
</dbReference>
<dbReference type="InterPro" id="IPR033803">
    <property type="entry name" value="CBD-like_Golvesin-Xly"/>
</dbReference>
<accession>A0A7V5UEG6</accession>
<name>A0A7V5UEG6_CALAY</name>
<sequence length="574" mass="66781">MTPQQRFPAAFILFLTITVFVRLLNAGEVYLVIGSDTAIWDGMNVSRFHCTYNPDLYLNPDRNAYRVMEPEFRSGMVDSYGQPMKLTWWMMAGNIFRYATNTNIPVPNIMTLYLMKKYHGDNIRLNGDELTLHYHTFVWTDYDQNGIYFWNQAKSFLESLDDFNVTLAQFLIEEHVFPVSFRSGWHYMDNDWQHYLDERVLPFSMHNDYPAKRTEDPEPIDNIYDWSQAPSAFVPYHPSGANYQIPGDGPGWQVRSAHFWKARVNDYMDSVFIAAQNGGDQVVCFWGHLPENDFLDNLQVMNERAHQCEQKYPGVKFRYCTAIEAMQRWLKNTDAAAPNLQFTDEQDEDELYFHVESDKEIFQQQPFVAVKTIYEEYQVLDCQLVSENHWRTIRPVSRAMVAKAAVTACDSLGNQAMEFIDYLPDDCFIDNGDEGYQELAGNWGTSSAFSWGNDSRVAQLQPEDTALVSWNYRVPRSAAYNVFVQFPDISNRATRFRYRVRLNEQNQDTVAANDEWQPNRWYYLATVQVEQDDRLSVVLSASGQTQPYKLLPADVVRITPLVREKDIDIPSQMI</sequence>
<evidence type="ECO:0000259" key="1">
    <source>
        <dbReference type="Pfam" id="PF25275"/>
    </source>
</evidence>
<gene>
    <name evidence="2" type="ORF">ENJ89_03775</name>
</gene>
<dbReference type="Pfam" id="PF25275">
    <property type="entry name" value="Golvesin_C"/>
    <property type="match status" value="1"/>
</dbReference>
<dbReference type="AlphaFoldDB" id="A0A7V5UEG6"/>
<feature type="domain" description="Golvesin/Xly CBD-like" evidence="1">
    <location>
        <begin position="429"/>
        <end position="559"/>
    </location>
</feature>